<keyword evidence="3 5" id="KW-0547">Nucleotide-binding</keyword>
<dbReference type="PANTHER" id="PTHR40392:SF1">
    <property type="entry name" value="2-PHOSPHO-L-LACTATE GUANYLYLTRANSFERASE"/>
    <property type="match status" value="1"/>
</dbReference>
<dbReference type="GO" id="GO:0005525">
    <property type="term" value="F:GTP binding"/>
    <property type="evidence" value="ECO:0007669"/>
    <property type="project" value="UniProtKB-KW"/>
</dbReference>
<comment type="pathway">
    <text evidence="5">Cofactor biosynthesis; coenzyme F420 biosynthesis.</text>
</comment>
<evidence type="ECO:0000256" key="1">
    <source>
        <dbReference type="ARBA" id="ARBA00022679"/>
    </source>
</evidence>
<keyword evidence="4 5" id="KW-0342">GTP-binding</keyword>
<evidence type="ECO:0000256" key="3">
    <source>
        <dbReference type="ARBA" id="ARBA00022741"/>
    </source>
</evidence>
<proteinExistence type="inferred from homology"/>
<dbReference type="PANTHER" id="PTHR40392">
    <property type="entry name" value="2-PHOSPHO-L-LACTATE GUANYLYLTRANSFERASE"/>
    <property type="match status" value="1"/>
</dbReference>
<evidence type="ECO:0000256" key="5">
    <source>
        <dbReference type="HAMAP-Rule" id="MF_02114"/>
    </source>
</evidence>
<dbReference type="UniPathway" id="UPA00071"/>
<dbReference type="InterPro" id="IPR002835">
    <property type="entry name" value="CofC"/>
</dbReference>
<evidence type="ECO:0000256" key="4">
    <source>
        <dbReference type="ARBA" id="ARBA00023134"/>
    </source>
</evidence>
<evidence type="ECO:0000256" key="2">
    <source>
        <dbReference type="ARBA" id="ARBA00022695"/>
    </source>
</evidence>
<dbReference type="Proteomes" id="UP000465810">
    <property type="component" value="Unassembled WGS sequence"/>
</dbReference>
<comment type="function">
    <text evidence="5">Guanylyltransferase that catalyzes the activation of (2R)-3-phosphoglycerate (3PG) as 3-[(R)-glyceryl]-diphospho-5'-guanosine, via the condensation of 3PG with GTP. It is involved in the biosynthesis of a derivative of the hydride carrier cofactor coenzyme F420, 3PG-F420.</text>
</comment>
<dbReference type="Gene3D" id="3.90.550.10">
    <property type="entry name" value="Spore Coat Polysaccharide Biosynthesis Protein SpsA, Chain A"/>
    <property type="match status" value="1"/>
</dbReference>
<gene>
    <name evidence="6" type="primary">cofC</name>
    <name evidence="5" type="synonym">fbiD</name>
    <name evidence="6" type="ORF">GR702_04380</name>
</gene>
<name>A0A7X4K783_9SPHN</name>
<dbReference type="HAMAP" id="MF_02114">
    <property type="entry name" value="CofC"/>
    <property type="match status" value="1"/>
</dbReference>
<evidence type="ECO:0000313" key="6">
    <source>
        <dbReference type="EMBL" id="MYL97013.1"/>
    </source>
</evidence>
<dbReference type="InterPro" id="IPR029044">
    <property type="entry name" value="Nucleotide-diphossugar_trans"/>
</dbReference>
<dbReference type="AlphaFoldDB" id="A0A7X4K783"/>
<dbReference type="GO" id="GO:0043814">
    <property type="term" value="F:phospholactate guanylyltransferase activity"/>
    <property type="evidence" value="ECO:0007669"/>
    <property type="project" value="InterPro"/>
</dbReference>
<keyword evidence="7" id="KW-1185">Reference proteome</keyword>
<dbReference type="GO" id="GO:0052645">
    <property type="term" value="P:F420-0 metabolic process"/>
    <property type="evidence" value="ECO:0007669"/>
    <property type="project" value="UniProtKB-UniRule"/>
</dbReference>
<dbReference type="EC" id="2.7.7.106" evidence="5"/>
<dbReference type="Pfam" id="PF01983">
    <property type="entry name" value="CofC"/>
    <property type="match status" value="1"/>
</dbReference>
<comment type="similarity">
    <text evidence="5">Belongs to the CofC family.</text>
</comment>
<sequence>MTLAAATWVLIPVKARGAGKTRLAALLSAAERESLVEAMLEHVVDVTQAQVARIVIIGPERGGIAAHLERFEDPGGGLNAALEHGRRGIASRSDAPERLIVLPADLPCLVPDDVARLRDLAAGAVGIAPDRHGHGTNALSLPLPAAARFRFRFGPDSAALHRLEAEILRLSVVTITTPGLEKDIDEHSDLADAAHMFSPAS</sequence>
<keyword evidence="2 5" id="KW-0548">Nucleotidyltransferase</keyword>
<reference evidence="6 7" key="1">
    <citation type="submission" date="2019-12" db="EMBL/GenBank/DDBJ databases">
        <authorList>
            <person name="Feng G."/>
            <person name="Zhu H."/>
        </authorList>
    </citation>
    <scope>NUCLEOTIDE SEQUENCE [LARGE SCALE GENOMIC DNA]</scope>
    <source>
        <strain evidence="6 7">FGD1</strain>
    </source>
</reference>
<dbReference type="NCBIfam" id="TIGR03552">
    <property type="entry name" value="F420_cofC"/>
    <property type="match status" value="1"/>
</dbReference>
<accession>A0A7X4K783</accession>
<dbReference type="EMBL" id="WVTD01000002">
    <property type="protein sequence ID" value="MYL97013.1"/>
    <property type="molecule type" value="Genomic_DNA"/>
</dbReference>
<organism evidence="6 7">
    <name type="scientific">Novosphingobium silvae</name>
    <dbReference type="NCBI Taxonomy" id="2692619"/>
    <lineage>
        <taxon>Bacteria</taxon>
        <taxon>Pseudomonadati</taxon>
        <taxon>Pseudomonadota</taxon>
        <taxon>Alphaproteobacteria</taxon>
        <taxon>Sphingomonadales</taxon>
        <taxon>Sphingomonadaceae</taxon>
        <taxon>Novosphingobium</taxon>
    </lineage>
</organism>
<protein>
    <recommendedName>
        <fullName evidence="5">3-phospho-D-glycerate guanylyltransferase</fullName>
        <shortName evidence="5">3PG guanylyltransferase</shortName>
        <ecNumber evidence="5">2.7.7.106</ecNumber>
    </recommendedName>
</protein>
<comment type="catalytic activity">
    <reaction evidence="5">
        <text>(2R)-3-phosphoglycerate + GTP + H(+) = 3-[(R)-glyceryl]-diphospho-5'-guanosine + diphosphate</text>
        <dbReference type="Rhea" id="RHEA:63440"/>
        <dbReference type="ChEBI" id="CHEBI:15378"/>
        <dbReference type="ChEBI" id="CHEBI:33019"/>
        <dbReference type="ChEBI" id="CHEBI:37565"/>
        <dbReference type="ChEBI" id="CHEBI:58272"/>
        <dbReference type="ChEBI" id="CHEBI:147306"/>
        <dbReference type="EC" id="2.7.7.106"/>
    </reaction>
</comment>
<dbReference type="RefSeq" id="WP_160984743.1">
    <property type="nucleotide sequence ID" value="NZ_WVTD01000002.1"/>
</dbReference>
<comment type="caution">
    <text evidence="6">The sequence shown here is derived from an EMBL/GenBank/DDBJ whole genome shotgun (WGS) entry which is preliminary data.</text>
</comment>
<keyword evidence="1 5" id="KW-0808">Transferase</keyword>
<evidence type="ECO:0000313" key="7">
    <source>
        <dbReference type="Proteomes" id="UP000465810"/>
    </source>
</evidence>
<dbReference type="SUPFAM" id="SSF53448">
    <property type="entry name" value="Nucleotide-diphospho-sugar transferases"/>
    <property type="match status" value="1"/>
</dbReference>